<proteinExistence type="inferred from homology"/>
<accession>A0AAV0WNT0</accession>
<evidence type="ECO:0000256" key="4">
    <source>
        <dbReference type="ARBA" id="ARBA00006958"/>
    </source>
</evidence>
<dbReference type="EMBL" id="CARXXK010000002">
    <property type="protein sequence ID" value="CAI6357252.1"/>
    <property type="molecule type" value="Genomic_DNA"/>
</dbReference>
<evidence type="ECO:0000256" key="5">
    <source>
        <dbReference type="ARBA" id="ARBA00015519"/>
    </source>
</evidence>
<dbReference type="GO" id="GO:0046872">
    <property type="term" value="F:metal ion binding"/>
    <property type="evidence" value="ECO:0007669"/>
    <property type="project" value="UniProtKB-KW"/>
</dbReference>
<dbReference type="GO" id="GO:0005634">
    <property type="term" value="C:nucleus"/>
    <property type="evidence" value="ECO:0007669"/>
    <property type="project" value="UniProtKB-SubCell"/>
</dbReference>
<evidence type="ECO:0000313" key="14">
    <source>
        <dbReference type="EMBL" id="CAI6357252.1"/>
    </source>
</evidence>
<evidence type="ECO:0000256" key="3">
    <source>
        <dbReference type="ARBA" id="ARBA00004496"/>
    </source>
</evidence>
<feature type="domain" description="DDE Tnp4" evidence="13">
    <location>
        <begin position="158"/>
        <end position="307"/>
    </location>
</feature>
<comment type="similarity">
    <text evidence="4">Belongs to the HARBI1 family.</text>
</comment>
<dbReference type="AlphaFoldDB" id="A0AAV0WNT0"/>
<dbReference type="InterPro" id="IPR045249">
    <property type="entry name" value="HARBI1-like"/>
</dbReference>
<evidence type="ECO:0000256" key="1">
    <source>
        <dbReference type="ARBA" id="ARBA00001968"/>
    </source>
</evidence>
<comment type="caution">
    <text evidence="14">The sequence shown here is derived from an EMBL/GenBank/DDBJ whole genome shotgun (WGS) entry which is preliminary data.</text>
</comment>
<keyword evidence="9" id="KW-0378">Hydrolase</keyword>
<name>A0AAV0WNT0_9HEMI</name>
<dbReference type="PRINTS" id="PR02086">
    <property type="entry name" value="PUTNUCHARBI1"/>
</dbReference>
<evidence type="ECO:0000313" key="15">
    <source>
        <dbReference type="Proteomes" id="UP001160148"/>
    </source>
</evidence>
<dbReference type="GO" id="GO:0004518">
    <property type="term" value="F:nuclease activity"/>
    <property type="evidence" value="ECO:0007669"/>
    <property type="project" value="UniProtKB-KW"/>
</dbReference>
<dbReference type="Proteomes" id="UP001160148">
    <property type="component" value="Unassembled WGS sequence"/>
</dbReference>
<gene>
    <name evidence="14" type="ORF">MEUPH1_LOCUS12898</name>
</gene>
<organism evidence="14 15">
    <name type="scientific">Macrosiphum euphorbiae</name>
    <name type="common">potato aphid</name>
    <dbReference type="NCBI Taxonomy" id="13131"/>
    <lineage>
        <taxon>Eukaryota</taxon>
        <taxon>Metazoa</taxon>
        <taxon>Ecdysozoa</taxon>
        <taxon>Arthropoda</taxon>
        <taxon>Hexapoda</taxon>
        <taxon>Insecta</taxon>
        <taxon>Pterygota</taxon>
        <taxon>Neoptera</taxon>
        <taxon>Paraneoptera</taxon>
        <taxon>Hemiptera</taxon>
        <taxon>Sternorrhyncha</taxon>
        <taxon>Aphidomorpha</taxon>
        <taxon>Aphidoidea</taxon>
        <taxon>Aphididae</taxon>
        <taxon>Macrosiphini</taxon>
        <taxon>Macrosiphum</taxon>
    </lineage>
</organism>
<dbReference type="PANTHER" id="PTHR22930">
    <property type="match status" value="1"/>
</dbReference>
<dbReference type="GO" id="GO:0016787">
    <property type="term" value="F:hydrolase activity"/>
    <property type="evidence" value="ECO:0007669"/>
    <property type="project" value="UniProtKB-KW"/>
</dbReference>
<keyword evidence="8" id="KW-0479">Metal-binding</keyword>
<evidence type="ECO:0000256" key="7">
    <source>
        <dbReference type="ARBA" id="ARBA00022722"/>
    </source>
</evidence>
<dbReference type="GO" id="GO:0005737">
    <property type="term" value="C:cytoplasm"/>
    <property type="evidence" value="ECO:0007669"/>
    <property type="project" value="UniProtKB-SubCell"/>
</dbReference>
<comment type="cofactor">
    <cofactor evidence="1">
        <name>a divalent metal cation</name>
        <dbReference type="ChEBI" id="CHEBI:60240"/>
    </cofactor>
</comment>
<evidence type="ECO:0000256" key="10">
    <source>
        <dbReference type="ARBA" id="ARBA00023242"/>
    </source>
</evidence>
<evidence type="ECO:0000256" key="11">
    <source>
        <dbReference type="ARBA" id="ARBA00030126"/>
    </source>
</evidence>
<evidence type="ECO:0000256" key="6">
    <source>
        <dbReference type="ARBA" id="ARBA00022490"/>
    </source>
</evidence>
<dbReference type="InterPro" id="IPR026103">
    <property type="entry name" value="HARBI1_animal"/>
</dbReference>
<keyword evidence="7" id="KW-0540">Nuclease</keyword>
<evidence type="ECO:0000256" key="8">
    <source>
        <dbReference type="ARBA" id="ARBA00022723"/>
    </source>
</evidence>
<reference evidence="14 15" key="1">
    <citation type="submission" date="2023-01" db="EMBL/GenBank/DDBJ databases">
        <authorList>
            <person name="Whitehead M."/>
        </authorList>
    </citation>
    <scope>NUCLEOTIDE SEQUENCE [LARGE SCALE GENOMIC DNA]</scope>
</reference>
<evidence type="ECO:0000256" key="9">
    <source>
        <dbReference type="ARBA" id="ARBA00022801"/>
    </source>
</evidence>
<keyword evidence="15" id="KW-1185">Reference proteome</keyword>
<dbReference type="InterPro" id="IPR027806">
    <property type="entry name" value="HARBI1_dom"/>
</dbReference>
<evidence type="ECO:0000259" key="13">
    <source>
        <dbReference type="Pfam" id="PF13359"/>
    </source>
</evidence>
<comment type="subcellular location">
    <subcellularLocation>
        <location evidence="3">Cytoplasm</location>
    </subcellularLocation>
    <subcellularLocation>
        <location evidence="2">Nucleus</location>
    </subcellularLocation>
</comment>
<keyword evidence="6" id="KW-0963">Cytoplasm</keyword>
<keyword evidence="10" id="KW-0539">Nucleus</keyword>
<protein>
    <recommendedName>
        <fullName evidence="5">Putative nuclease HARBI1</fullName>
    </recommendedName>
    <alternativeName>
        <fullName evidence="11">Harbinger transposase-derived nuclease</fullName>
    </alternativeName>
</protein>
<dbReference type="Pfam" id="PF13359">
    <property type="entry name" value="DDE_Tnp_4"/>
    <property type="match status" value="1"/>
</dbReference>
<evidence type="ECO:0000256" key="2">
    <source>
        <dbReference type="ARBA" id="ARBA00004123"/>
    </source>
</evidence>
<comment type="function">
    <text evidence="12">Transposase-derived protein that may have nuclease activity. Does not have transposase activity.</text>
</comment>
<sequence length="363" mass="41780">MEIQNIFDLITSTDSSDNEFEPQVRRPRVFKERRNYLLTMNNEEFKKLFRLSKNAVVHIIDQIRDKIAHRTDRNNAVSPENQVVLTLRFYALGTIYQAVGDFVGVSTATAGRIIPRVTHEIAKMRKDIIRMPSTQEEINQAKLNFFSIAKFPRVIGVIDCTHVNILSPGGDNAEIFRNRKGYFSINVQIVAGADLKIKNIVARWPGSAHDSNIFSNSRIRAQFEDNMFEDALLLGDSGYRVSNYMTILNEPRTEGEQLYNESLIRTRNIVERLFGVLKRRFPIISLGIKSSLELTQGIIVAYAVLHNIARDFNEEEFEFEEGIQQLMQASEEVNDNFNLENPNNNFNQNNNPVRIAIIDYFER</sequence>
<evidence type="ECO:0000256" key="12">
    <source>
        <dbReference type="ARBA" id="ARBA00045850"/>
    </source>
</evidence>
<dbReference type="PANTHER" id="PTHR22930:SF289">
    <property type="entry name" value="DDE TNP4 DOMAIN-CONTAINING PROTEIN-RELATED"/>
    <property type="match status" value="1"/>
</dbReference>